<evidence type="ECO:0000313" key="2">
    <source>
        <dbReference type="Proteomes" id="UP000499080"/>
    </source>
</evidence>
<protein>
    <submittedName>
        <fullName evidence="1">Uncharacterized protein</fullName>
    </submittedName>
</protein>
<gene>
    <name evidence="1" type="ORF">AVEN_161416_1</name>
</gene>
<organism evidence="1 2">
    <name type="scientific">Araneus ventricosus</name>
    <name type="common">Orbweaver spider</name>
    <name type="synonym">Epeira ventricosa</name>
    <dbReference type="NCBI Taxonomy" id="182803"/>
    <lineage>
        <taxon>Eukaryota</taxon>
        <taxon>Metazoa</taxon>
        <taxon>Ecdysozoa</taxon>
        <taxon>Arthropoda</taxon>
        <taxon>Chelicerata</taxon>
        <taxon>Arachnida</taxon>
        <taxon>Araneae</taxon>
        <taxon>Araneomorphae</taxon>
        <taxon>Entelegynae</taxon>
        <taxon>Araneoidea</taxon>
        <taxon>Araneidae</taxon>
        <taxon>Araneus</taxon>
    </lineage>
</organism>
<name>A0A4Y2K067_ARAVE</name>
<keyword evidence="2" id="KW-1185">Reference proteome</keyword>
<comment type="caution">
    <text evidence="1">The sequence shown here is derived from an EMBL/GenBank/DDBJ whole genome shotgun (WGS) entry which is preliminary data.</text>
</comment>
<evidence type="ECO:0000313" key="1">
    <source>
        <dbReference type="EMBL" id="GBM95517.1"/>
    </source>
</evidence>
<dbReference type="Proteomes" id="UP000499080">
    <property type="component" value="Unassembled WGS sequence"/>
</dbReference>
<accession>A0A4Y2K067</accession>
<dbReference type="EMBL" id="BGPR01004065">
    <property type="protein sequence ID" value="GBM95517.1"/>
    <property type="molecule type" value="Genomic_DNA"/>
</dbReference>
<dbReference type="AlphaFoldDB" id="A0A4Y2K067"/>
<reference evidence="1 2" key="1">
    <citation type="journal article" date="2019" name="Sci. Rep.">
        <title>Orb-weaving spider Araneus ventricosus genome elucidates the spidroin gene catalogue.</title>
        <authorList>
            <person name="Kono N."/>
            <person name="Nakamura H."/>
            <person name="Ohtoshi R."/>
            <person name="Moran D.A.P."/>
            <person name="Shinohara A."/>
            <person name="Yoshida Y."/>
            <person name="Fujiwara M."/>
            <person name="Mori M."/>
            <person name="Tomita M."/>
            <person name="Arakawa K."/>
        </authorList>
    </citation>
    <scope>NUCLEOTIDE SEQUENCE [LARGE SCALE GENOMIC DNA]</scope>
</reference>
<proteinExistence type="predicted"/>
<sequence length="158" mass="18422">MTLSTPLQRRTTTTILTIYTSTTAPPHGSHIRFAHARSSETFSTTLSLLYLQPTYYWNRRPAPNCLLCTSVCFYAHARSSATFWTKLHYFIYNPRITVIEDLRQIVCYVPQRAFMRMLDLLRLSGLRCHCFIYNPRTTGIEDLRQIVCYVPQCASIRM</sequence>